<name>A0ABR7LFT6_9PSEU</name>
<dbReference type="Proteomes" id="UP000734823">
    <property type="component" value="Unassembled WGS sequence"/>
</dbReference>
<dbReference type="RefSeq" id="WP_187224419.1">
    <property type="nucleotide sequence ID" value="NZ_JABVED010000028.1"/>
</dbReference>
<comment type="caution">
    <text evidence="2">The sequence shown here is derived from an EMBL/GenBank/DDBJ whole genome shotgun (WGS) entry which is preliminary data.</text>
</comment>
<keyword evidence="1" id="KW-0472">Membrane</keyword>
<evidence type="ECO:0000313" key="3">
    <source>
        <dbReference type="Proteomes" id="UP000734823"/>
    </source>
</evidence>
<proteinExistence type="predicted"/>
<evidence type="ECO:0000256" key="1">
    <source>
        <dbReference type="SAM" id="Phobius"/>
    </source>
</evidence>
<feature type="transmembrane region" description="Helical" evidence="1">
    <location>
        <begin position="33"/>
        <end position="52"/>
    </location>
</feature>
<sequence length="297" mass="31082">MSLRNDEPPMSARVPADVEKPDKIAFGLTARQLAIAAGVAAALWALYTATAAMVPLPVFLAVALPVVAVTAVLILGLRDGLTLDRLVVHAVRHLRAPRRLVPTFDDEPIVGAPAWVAADAGPIPALLRLPAEAIAGTGVIDLGRDGAALICAATTVNFGLRTPAEQNALVAVFARWLNGLAAPVQIVVRVDRLDITALIADIETRAPGLPHPALEDAAREHTRFLAGLGASRDLLCRSVFLVLRAPAVPNRDAAARTLLRRAEEAARALGAAEITLSPLDGAAALDVLRGACDPYRS</sequence>
<organism evidence="2 3">
    <name type="scientific">Actinokineospora xionganensis</name>
    <dbReference type="NCBI Taxonomy" id="2684470"/>
    <lineage>
        <taxon>Bacteria</taxon>
        <taxon>Bacillati</taxon>
        <taxon>Actinomycetota</taxon>
        <taxon>Actinomycetes</taxon>
        <taxon>Pseudonocardiales</taxon>
        <taxon>Pseudonocardiaceae</taxon>
        <taxon>Actinokineospora</taxon>
    </lineage>
</organism>
<feature type="transmembrane region" description="Helical" evidence="1">
    <location>
        <begin position="58"/>
        <end position="77"/>
    </location>
</feature>
<dbReference type="InterPro" id="IPR024414">
    <property type="entry name" value="Uncharacterised_PrgI"/>
</dbReference>
<dbReference type="EMBL" id="JABVED010000028">
    <property type="protein sequence ID" value="MBC6451343.1"/>
    <property type="molecule type" value="Genomic_DNA"/>
</dbReference>
<dbReference type="Pfam" id="PF12666">
    <property type="entry name" value="PrgI"/>
    <property type="match status" value="1"/>
</dbReference>
<keyword evidence="3" id="KW-1185">Reference proteome</keyword>
<accession>A0ABR7LFT6</accession>
<gene>
    <name evidence="2" type="ORF">GPZ80_29710</name>
</gene>
<keyword evidence="1" id="KW-1133">Transmembrane helix</keyword>
<evidence type="ECO:0000313" key="2">
    <source>
        <dbReference type="EMBL" id="MBC6451343.1"/>
    </source>
</evidence>
<keyword evidence="1" id="KW-0812">Transmembrane</keyword>
<reference evidence="2 3" key="1">
    <citation type="submission" date="2020-06" db="EMBL/GenBank/DDBJ databases">
        <title>Actinokineospora xiongansis sp. nov., isolated from soil of Baiyangdian.</title>
        <authorList>
            <person name="Zhang X."/>
        </authorList>
    </citation>
    <scope>NUCLEOTIDE SEQUENCE [LARGE SCALE GENOMIC DNA]</scope>
    <source>
        <strain evidence="2 3">HBU206404</strain>
    </source>
</reference>
<protein>
    <submittedName>
        <fullName evidence="2">PrgI family protein</fullName>
    </submittedName>
</protein>